<reference evidence="2" key="1">
    <citation type="journal article" date="2020" name="Stud. Mycol.">
        <title>101 Dothideomycetes genomes: a test case for predicting lifestyles and emergence of pathogens.</title>
        <authorList>
            <person name="Haridas S."/>
            <person name="Albert R."/>
            <person name="Binder M."/>
            <person name="Bloem J."/>
            <person name="Labutti K."/>
            <person name="Salamov A."/>
            <person name="Andreopoulos B."/>
            <person name="Baker S."/>
            <person name="Barry K."/>
            <person name="Bills G."/>
            <person name="Bluhm B."/>
            <person name="Cannon C."/>
            <person name="Castanera R."/>
            <person name="Culley D."/>
            <person name="Daum C."/>
            <person name="Ezra D."/>
            <person name="Gonzalez J."/>
            <person name="Henrissat B."/>
            <person name="Kuo A."/>
            <person name="Liang C."/>
            <person name="Lipzen A."/>
            <person name="Lutzoni F."/>
            <person name="Magnuson J."/>
            <person name="Mondo S."/>
            <person name="Nolan M."/>
            <person name="Ohm R."/>
            <person name="Pangilinan J."/>
            <person name="Park H.-J."/>
            <person name="Ramirez L."/>
            <person name="Alfaro M."/>
            <person name="Sun H."/>
            <person name="Tritt A."/>
            <person name="Yoshinaga Y."/>
            <person name="Zwiers L.-H."/>
            <person name="Turgeon B."/>
            <person name="Goodwin S."/>
            <person name="Spatafora J."/>
            <person name="Crous P."/>
            <person name="Grigoriev I."/>
        </authorList>
    </citation>
    <scope>NUCLEOTIDE SEQUENCE</scope>
    <source>
        <strain evidence="2">CBS 122681</strain>
    </source>
</reference>
<feature type="region of interest" description="Disordered" evidence="1">
    <location>
        <begin position="74"/>
        <end position="204"/>
    </location>
</feature>
<keyword evidence="3" id="KW-1185">Reference proteome</keyword>
<feature type="compositionally biased region" description="Acidic residues" evidence="1">
    <location>
        <begin position="332"/>
        <end position="342"/>
    </location>
</feature>
<dbReference type="AlphaFoldDB" id="A0A6A6TLC0"/>
<feature type="compositionally biased region" description="Basic and acidic residues" evidence="1">
    <location>
        <begin position="260"/>
        <end position="269"/>
    </location>
</feature>
<protein>
    <submittedName>
        <fullName evidence="2">Uncharacterized protein</fullName>
    </submittedName>
</protein>
<feature type="compositionally biased region" description="Basic residues" evidence="1">
    <location>
        <begin position="302"/>
        <end position="311"/>
    </location>
</feature>
<proteinExistence type="predicted"/>
<organism evidence="2 3">
    <name type="scientific">Lophiostoma macrostomum CBS 122681</name>
    <dbReference type="NCBI Taxonomy" id="1314788"/>
    <lineage>
        <taxon>Eukaryota</taxon>
        <taxon>Fungi</taxon>
        <taxon>Dikarya</taxon>
        <taxon>Ascomycota</taxon>
        <taxon>Pezizomycotina</taxon>
        <taxon>Dothideomycetes</taxon>
        <taxon>Pleosporomycetidae</taxon>
        <taxon>Pleosporales</taxon>
        <taxon>Lophiostomataceae</taxon>
        <taxon>Lophiostoma</taxon>
    </lineage>
</organism>
<feature type="compositionally biased region" description="Polar residues" evidence="1">
    <location>
        <begin position="159"/>
        <end position="170"/>
    </location>
</feature>
<accession>A0A6A6TLC0</accession>
<gene>
    <name evidence="2" type="ORF">K491DRAFT_712052</name>
</gene>
<sequence>MEPSSDYARIINILLLNTLPHEKDDIIRSLVLQVMQGVPPDEDIRLWGFDKLPFPLNAADRQLLKEAWRSFLPVDHPVPSPEKDTSKRRDSHVKSNIEPKSAMWSVKRPASTAFGTNSSRHWEPSAPTPSGTSLPPPRDIPKLSVVTPTRPIQPLPKTTKPSPIASSTPKSPLEDTPQLSPATQYRPIKPREYTSHQSPISSPIWQKPLAYAPKVSPVTPLEPIKPLEEILKPSPTTPFKPIRPREVTPKVSPNAFVEPTEPREHKPDSPPKQPSAKRVRRSKAADTSTAVPASPPKQSSRYPKRLKRGKRTTTLAPLHRPRLVKSVRTYEVMEETQGDAEDSNATLSMEEGQEH</sequence>
<feature type="compositionally biased region" description="Polar residues" evidence="1">
    <location>
        <begin position="195"/>
        <end position="204"/>
    </location>
</feature>
<evidence type="ECO:0000313" key="2">
    <source>
        <dbReference type="EMBL" id="KAF2660007.1"/>
    </source>
</evidence>
<dbReference type="Proteomes" id="UP000799324">
    <property type="component" value="Unassembled WGS sequence"/>
</dbReference>
<feature type="region of interest" description="Disordered" evidence="1">
    <location>
        <begin position="216"/>
        <end position="355"/>
    </location>
</feature>
<feature type="compositionally biased region" description="Basic and acidic residues" evidence="1">
    <location>
        <begin position="81"/>
        <end position="97"/>
    </location>
</feature>
<name>A0A6A6TLC0_9PLEO</name>
<evidence type="ECO:0000256" key="1">
    <source>
        <dbReference type="SAM" id="MobiDB-lite"/>
    </source>
</evidence>
<feature type="compositionally biased region" description="Polar residues" evidence="1">
    <location>
        <begin position="285"/>
        <end position="301"/>
    </location>
</feature>
<dbReference type="EMBL" id="MU004302">
    <property type="protein sequence ID" value="KAF2660007.1"/>
    <property type="molecule type" value="Genomic_DNA"/>
</dbReference>
<evidence type="ECO:0000313" key="3">
    <source>
        <dbReference type="Proteomes" id="UP000799324"/>
    </source>
</evidence>